<reference evidence="1" key="1">
    <citation type="submission" date="2020-05" db="EMBL/GenBank/DDBJ databases">
        <title>WGS assembly of Panicum virgatum.</title>
        <authorList>
            <person name="Lovell J.T."/>
            <person name="Jenkins J."/>
            <person name="Shu S."/>
            <person name="Juenger T.E."/>
            <person name="Schmutz J."/>
        </authorList>
    </citation>
    <scope>NUCLEOTIDE SEQUENCE</scope>
    <source>
        <strain evidence="1">AP13</strain>
    </source>
</reference>
<dbReference type="AlphaFoldDB" id="A0A8T0R8Y4"/>
<proteinExistence type="predicted"/>
<keyword evidence="2" id="KW-1185">Reference proteome</keyword>
<dbReference type="Gene3D" id="3.80.10.10">
    <property type="entry name" value="Ribonuclease Inhibitor"/>
    <property type="match status" value="1"/>
</dbReference>
<dbReference type="SUPFAM" id="SSF52047">
    <property type="entry name" value="RNI-like"/>
    <property type="match status" value="1"/>
</dbReference>
<evidence type="ECO:0000313" key="2">
    <source>
        <dbReference type="Proteomes" id="UP000823388"/>
    </source>
</evidence>
<name>A0A8T0R8Y4_PANVG</name>
<gene>
    <name evidence="1" type="ORF">PVAP13_6KG119835</name>
</gene>
<dbReference type="PANTHER" id="PTHR36766">
    <property type="entry name" value="PLANT BROAD-SPECTRUM MILDEW RESISTANCE PROTEIN RPW8"/>
    <property type="match status" value="1"/>
</dbReference>
<accession>A0A8T0R8Y4</accession>
<organism evidence="1 2">
    <name type="scientific">Panicum virgatum</name>
    <name type="common">Blackwell switchgrass</name>
    <dbReference type="NCBI Taxonomy" id="38727"/>
    <lineage>
        <taxon>Eukaryota</taxon>
        <taxon>Viridiplantae</taxon>
        <taxon>Streptophyta</taxon>
        <taxon>Embryophyta</taxon>
        <taxon>Tracheophyta</taxon>
        <taxon>Spermatophyta</taxon>
        <taxon>Magnoliopsida</taxon>
        <taxon>Liliopsida</taxon>
        <taxon>Poales</taxon>
        <taxon>Poaceae</taxon>
        <taxon>PACMAD clade</taxon>
        <taxon>Panicoideae</taxon>
        <taxon>Panicodae</taxon>
        <taxon>Paniceae</taxon>
        <taxon>Panicinae</taxon>
        <taxon>Panicum</taxon>
        <taxon>Panicum sect. Hiantes</taxon>
    </lineage>
</organism>
<dbReference type="Proteomes" id="UP000823388">
    <property type="component" value="Chromosome 6K"/>
</dbReference>
<sequence length="237" mass="26709">MDSIAKIDEEFCGAAVAFRCLENFSRRCMPNLEVWNTTYSYRGHGGSRYMFPCLRTLDIESCPKLRLEPCPPKANEWTIWRSDGALSSSWGESASYTSASTSSSPLITTLKIHDSELPMHQWRLLCHLPALPNLYVSHCSDLTSSPEIILALSSLQSPSVHRGHQSQLPEWLGHLTDIQKLCIGNCEGIESLPESIQQLTKLEILEISECPALERWCESEENKMKLSHIKEMKIASD</sequence>
<protein>
    <submittedName>
        <fullName evidence="1">Uncharacterized protein</fullName>
    </submittedName>
</protein>
<comment type="caution">
    <text evidence="1">The sequence shown here is derived from an EMBL/GenBank/DDBJ whole genome shotgun (WGS) entry which is preliminary data.</text>
</comment>
<dbReference type="PANTHER" id="PTHR36766:SF64">
    <property type="entry name" value="OS12G0206100 PROTEIN"/>
    <property type="match status" value="1"/>
</dbReference>
<dbReference type="InterPro" id="IPR032675">
    <property type="entry name" value="LRR_dom_sf"/>
</dbReference>
<evidence type="ECO:0000313" key="1">
    <source>
        <dbReference type="EMBL" id="KAG2582257.1"/>
    </source>
</evidence>
<dbReference type="EMBL" id="CM029047">
    <property type="protein sequence ID" value="KAG2582257.1"/>
    <property type="molecule type" value="Genomic_DNA"/>
</dbReference>